<feature type="domain" description="Amidohydrolase-related" evidence="2">
    <location>
        <begin position="5"/>
        <end position="147"/>
    </location>
</feature>
<protein>
    <recommendedName>
        <fullName evidence="2">Amidohydrolase-related domain-containing protein</fullName>
    </recommendedName>
</protein>
<evidence type="ECO:0000259" key="2">
    <source>
        <dbReference type="Pfam" id="PF04909"/>
    </source>
</evidence>
<dbReference type="InterPro" id="IPR032465">
    <property type="entry name" value="ACMSD"/>
</dbReference>
<dbReference type="InterPro" id="IPR006680">
    <property type="entry name" value="Amidohydro-rel"/>
</dbReference>
<dbReference type="Pfam" id="PF04909">
    <property type="entry name" value="Amidohydro_2"/>
    <property type="match status" value="1"/>
</dbReference>
<feature type="non-terminal residue" evidence="3">
    <location>
        <position position="1"/>
    </location>
</feature>
<dbReference type="InterPro" id="IPR032466">
    <property type="entry name" value="Metal_Hydrolase"/>
</dbReference>
<reference evidence="3" key="1">
    <citation type="journal article" date="2014" name="Front. Microbiol.">
        <title>High frequency of phylogenetically diverse reductive dehalogenase-homologous genes in deep subseafloor sedimentary metagenomes.</title>
        <authorList>
            <person name="Kawai M."/>
            <person name="Futagami T."/>
            <person name="Toyoda A."/>
            <person name="Takaki Y."/>
            <person name="Nishi S."/>
            <person name="Hori S."/>
            <person name="Arai W."/>
            <person name="Tsubouchi T."/>
            <person name="Morono Y."/>
            <person name="Uchiyama I."/>
            <person name="Ito T."/>
            <person name="Fujiyama A."/>
            <person name="Inagaki F."/>
            <person name="Takami H."/>
        </authorList>
    </citation>
    <scope>NUCLEOTIDE SEQUENCE</scope>
    <source>
        <strain evidence="3">Expedition CK06-06</strain>
    </source>
</reference>
<keyword evidence="1" id="KW-0456">Lyase</keyword>
<comment type="caution">
    <text evidence="3">The sequence shown here is derived from an EMBL/GenBank/DDBJ whole genome shotgun (WGS) entry which is preliminary data.</text>
</comment>
<name>X0XPE5_9ZZZZ</name>
<dbReference type="GO" id="GO:0016787">
    <property type="term" value="F:hydrolase activity"/>
    <property type="evidence" value="ECO:0007669"/>
    <property type="project" value="InterPro"/>
</dbReference>
<evidence type="ECO:0000256" key="1">
    <source>
        <dbReference type="ARBA" id="ARBA00023239"/>
    </source>
</evidence>
<gene>
    <name evidence="3" type="ORF">S01H1_83420</name>
</gene>
<organism evidence="3">
    <name type="scientific">marine sediment metagenome</name>
    <dbReference type="NCBI Taxonomy" id="412755"/>
    <lineage>
        <taxon>unclassified sequences</taxon>
        <taxon>metagenomes</taxon>
        <taxon>ecological metagenomes</taxon>
    </lineage>
</organism>
<dbReference type="SUPFAM" id="SSF51556">
    <property type="entry name" value="Metallo-dependent hydrolases"/>
    <property type="match status" value="1"/>
</dbReference>
<dbReference type="PANTHER" id="PTHR21240">
    <property type="entry name" value="2-AMINO-3-CARBOXYLMUCONATE-6-SEMIALDEHYDE DECARBOXYLASE"/>
    <property type="match status" value="1"/>
</dbReference>
<dbReference type="EMBL" id="BARS01056707">
    <property type="protein sequence ID" value="GAG45034.1"/>
    <property type="molecule type" value="Genomic_DNA"/>
</dbReference>
<dbReference type="GO" id="GO:0016831">
    <property type="term" value="F:carboxy-lyase activity"/>
    <property type="evidence" value="ECO:0007669"/>
    <property type="project" value="InterPro"/>
</dbReference>
<evidence type="ECO:0000313" key="3">
    <source>
        <dbReference type="EMBL" id="GAG45034.1"/>
    </source>
</evidence>
<sequence length="150" mass="16520">RFAPDAPEAMEIYAECGRLGLPIVFHAGRAGIEPESSHGFAVARHYEPMLAEFPDVEFVLGHAGARDVEGMLPIAKRHPNAWLEIHGQGLTTLGTLLAELGPERLLFGTDWPFYHLGATLAKVLLVTRDRPDAREAILRGNALRLLQRHA</sequence>
<dbReference type="AlphaFoldDB" id="X0XPE5"/>
<proteinExistence type="predicted"/>
<accession>X0XPE5</accession>
<dbReference type="Gene3D" id="3.20.20.140">
    <property type="entry name" value="Metal-dependent hydrolases"/>
    <property type="match status" value="1"/>
</dbReference>